<feature type="domain" description="Phosphatidic acid phosphatase type 2/haloperoxidase" evidence="7">
    <location>
        <begin position="57"/>
        <end position="176"/>
    </location>
</feature>
<comment type="subcellular location">
    <subcellularLocation>
        <location evidence="6">Endoplasmic reticulum membrane</location>
        <topology evidence="6">Multi-pass membrane protein</topology>
    </subcellularLocation>
    <subcellularLocation>
        <location evidence="1">Membrane</location>
        <topology evidence="1">Multi-pass membrane protein</topology>
    </subcellularLocation>
</comment>
<comment type="function">
    <text evidence="6">Required for efficient N-glycosylation. Necessary for maintaining optimal levels of dolichol-linked oligosaccharides. Hydrolyzes dolichyl pyrophosphate at a very high rate and dolichyl monophosphate at a much lower rate. Does not act on phosphatidate.</text>
</comment>
<evidence type="ECO:0000313" key="9">
    <source>
        <dbReference type="Proteomes" id="UP000000267"/>
    </source>
</evidence>
<dbReference type="Proteomes" id="UP000000267">
    <property type="component" value="Unassembled WGS sequence"/>
</dbReference>
<name>A7TP11_VANPO</name>
<keyword evidence="3 6" id="KW-0378">Hydrolase</keyword>
<feature type="transmembrane region" description="Helical" evidence="6">
    <location>
        <begin position="27"/>
        <end position="46"/>
    </location>
</feature>
<dbReference type="InterPro" id="IPR000326">
    <property type="entry name" value="PAP2/HPO"/>
</dbReference>
<evidence type="ECO:0000259" key="7">
    <source>
        <dbReference type="SMART" id="SM00014"/>
    </source>
</evidence>
<dbReference type="KEGG" id="vpo:Kpol_499p8"/>
<dbReference type="OrthoDB" id="302705at2759"/>
<comment type="pathway">
    <text evidence="6">Protein modification; protein glycosylation.</text>
</comment>
<dbReference type="STRING" id="436907.A7TP11"/>
<dbReference type="GeneID" id="5544107"/>
<dbReference type="OMA" id="LTVYQHE"/>
<dbReference type="UniPathway" id="UPA00378"/>
<gene>
    <name evidence="8" type="ORF">Kpol_499p8</name>
</gene>
<dbReference type="PANTHER" id="PTHR11247:SF1">
    <property type="entry name" value="DOLICHYLDIPHOSPHATASE 1"/>
    <property type="match status" value="1"/>
</dbReference>
<dbReference type="EMBL" id="DS480437">
    <property type="protein sequence ID" value="EDO15980.1"/>
    <property type="molecule type" value="Genomic_DNA"/>
</dbReference>
<dbReference type="Pfam" id="PF01569">
    <property type="entry name" value="PAP2"/>
    <property type="match status" value="1"/>
</dbReference>
<keyword evidence="5 6" id="KW-0472">Membrane</keyword>
<keyword evidence="4 6" id="KW-1133">Transmembrane helix</keyword>
<evidence type="ECO:0000256" key="2">
    <source>
        <dbReference type="ARBA" id="ARBA00022692"/>
    </source>
</evidence>
<feature type="transmembrane region" description="Helical" evidence="6">
    <location>
        <begin position="104"/>
        <end position="122"/>
    </location>
</feature>
<dbReference type="PANTHER" id="PTHR11247">
    <property type="entry name" value="PALMITOYL-PROTEIN THIOESTERASE/DOLICHYLDIPHOSPHATASE 1"/>
    <property type="match status" value="1"/>
</dbReference>
<dbReference type="CDD" id="cd03382">
    <property type="entry name" value="PAP2_dolichyldiphosphatase"/>
    <property type="match status" value="1"/>
</dbReference>
<dbReference type="Gene3D" id="1.20.144.10">
    <property type="entry name" value="Phosphatidic acid phosphatase type 2/haloperoxidase"/>
    <property type="match status" value="1"/>
</dbReference>
<dbReference type="GO" id="GO:0047874">
    <property type="term" value="F:dolichyldiphosphatase activity"/>
    <property type="evidence" value="ECO:0007669"/>
    <property type="project" value="UniProtKB-UniRule"/>
</dbReference>
<feature type="transmembrane region" description="Helical" evidence="6">
    <location>
        <begin position="134"/>
        <end position="155"/>
    </location>
</feature>
<dbReference type="GO" id="GO:0006487">
    <property type="term" value="P:protein N-linked glycosylation"/>
    <property type="evidence" value="ECO:0007669"/>
    <property type="project" value="UniProtKB-UniRule"/>
</dbReference>
<organism evidence="9">
    <name type="scientific">Vanderwaltozyma polyspora (strain ATCC 22028 / DSM 70294 / BCRC 21397 / CBS 2163 / NBRC 10782 / NRRL Y-8283 / UCD 57-17)</name>
    <name type="common">Kluyveromyces polysporus</name>
    <dbReference type="NCBI Taxonomy" id="436907"/>
    <lineage>
        <taxon>Eukaryota</taxon>
        <taxon>Fungi</taxon>
        <taxon>Dikarya</taxon>
        <taxon>Ascomycota</taxon>
        <taxon>Saccharomycotina</taxon>
        <taxon>Saccharomycetes</taxon>
        <taxon>Saccharomycetales</taxon>
        <taxon>Saccharomycetaceae</taxon>
        <taxon>Vanderwaltozyma</taxon>
    </lineage>
</organism>
<keyword evidence="6" id="KW-0256">Endoplasmic reticulum</keyword>
<feature type="transmembrane region" description="Helical" evidence="6">
    <location>
        <begin position="161"/>
        <end position="182"/>
    </location>
</feature>
<dbReference type="HOGENOM" id="CLU_074922_1_2_1"/>
<reference evidence="8 9" key="1">
    <citation type="journal article" date="2007" name="Proc. Natl. Acad. Sci. U.S.A.">
        <title>Independent sorting-out of thousands of duplicated gene pairs in two yeast species descended from a whole-genome duplication.</title>
        <authorList>
            <person name="Scannell D.R."/>
            <person name="Frank A.C."/>
            <person name="Conant G.C."/>
            <person name="Byrne K.P."/>
            <person name="Woolfit M."/>
            <person name="Wolfe K.H."/>
        </authorList>
    </citation>
    <scope>NUCLEOTIDE SEQUENCE [LARGE SCALE GENOMIC DNA]</scope>
    <source>
        <strain evidence="9">ATCC 22028 / DSM 70294 / BCRC 21397 / CBS 2163 / NBRC 10782 / NRRL Y-8283 / UCD 57-17</strain>
    </source>
</reference>
<evidence type="ECO:0000313" key="8">
    <source>
        <dbReference type="EMBL" id="EDO15980.1"/>
    </source>
</evidence>
<dbReference type="FunCoup" id="A7TP11">
    <property type="interactions" value="383"/>
</dbReference>
<dbReference type="RefSeq" id="XP_001643838.1">
    <property type="nucleotide sequence ID" value="XM_001643788.1"/>
</dbReference>
<dbReference type="eggNOG" id="KOG3146">
    <property type="taxonomic scope" value="Eukaryota"/>
</dbReference>
<dbReference type="GO" id="GO:0005789">
    <property type="term" value="C:endoplasmic reticulum membrane"/>
    <property type="evidence" value="ECO:0007669"/>
    <property type="project" value="UniProtKB-SubCell"/>
</dbReference>
<dbReference type="EC" id="3.6.1.43" evidence="6"/>
<dbReference type="GO" id="GO:0008610">
    <property type="term" value="P:lipid biosynthetic process"/>
    <property type="evidence" value="ECO:0007669"/>
    <property type="project" value="EnsemblFungi"/>
</dbReference>
<comment type="similarity">
    <text evidence="6">Belongs to the dolichyldiphosphatase family.</text>
</comment>
<comment type="catalytic activity">
    <reaction evidence="6">
        <text>a di-trans,poly-cis-dolichyl diphosphate + H2O = a di-trans,poly-cis-dolichyl phosphate + phosphate + H(+)</text>
        <dbReference type="Rhea" id="RHEA:14385"/>
        <dbReference type="Rhea" id="RHEA-COMP:19498"/>
        <dbReference type="Rhea" id="RHEA-COMP:19506"/>
        <dbReference type="ChEBI" id="CHEBI:15377"/>
        <dbReference type="ChEBI" id="CHEBI:15378"/>
        <dbReference type="ChEBI" id="CHEBI:43474"/>
        <dbReference type="ChEBI" id="CHEBI:57497"/>
        <dbReference type="ChEBI" id="CHEBI:57683"/>
        <dbReference type="EC" id="3.6.1.43"/>
    </reaction>
</comment>
<dbReference type="PhylomeDB" id="A7TP11"/>
<dbReference type="InterPro" id="IPR036938">
    <property type="entry name" value="PAP2/HPO_sf"/>
</dbReference>
<dbReference type="AlphaFoldDB" id="A7TP11"/>
<dbReference type="InterPro" id="IPR039667">
    <property type="entry name" value="Dolichyldiphosphatase_PAP2"/>
</dbReference>
<dbReference type="SMART" id="SM00014">
    <property type="entry name" value="acidPPc"/>
    <property type="match status" value="1"/>
</dbReference>
<proteinExistence type="inferred from homology"/>
<evidence type="ECO:0000256" key="4">
    <source>
        <dbReference type="ARBA" id="ARBA00022989"/>
    </source>
</evidence>
<evidence type="ECO:0000256" key="1">
    <source>
        <dbReference type="ARBA" id="ARBA00004141"/>
    </source>
</evidence>
<sequence length="245" mass="28017">MNVSVIDNPYLIPFDDTYILYDARDPISFISAYFSLLPVGVLVFYLSWFITTREMEACIIAGGQVANEIFNNIIKNIIKQPRPYSFGETFQNGTMRSGYGMPSAHSQFMGFFFVYTSLRFALRWKGLNQVKRMAGIITMGTLAFMVCFSRVYLKYHTLEQVLVGFSIGLVSGSSYFFIVGILREIGILEWVLQLGICKMLYMKDSCNLAPITLKEEYEMYLARVEPIANKSKSDVKDKTKMNKNQ</sequence>
<evidence type="ECO:0000256" key="3">
    <source>
        <dbReference type="ARBA" id="ARBA00022801"/>
    </source>
</evidence>
<keyword evidence="2 6" id="KW-0812">Transmembrane</keyword>
<evidence type="ECO:0000256" key="5">
    <source>
        <dbReference type="ARBA" id="ARBA00023136"/>
    </source>
</evidence>
<protein>
    <recommendedName>
        <fullName evidence="6">Dolichyldiphosphatase</fullName>
        <ecNumber evidence="6">3.6.1.43</ecNumber>
    </recommendedName>
</protein>
<evidence type="ECO:0000256" key="6">
    <source>
        <dbReference type="RuleBase" id="RU367078"/>
    </source>
</evidence>
<dbReference type="InParanoid" id="A7TP11"/>
<accession>A7TP11</accession>
<dbReference type="SUPFAM" id="SSF48317">
    <property type="entry name" value="Acid phosphatase/Vanadium-dependent haloperoxidase"/>
    <property type="match status" value="1"/>
</dbReference>
<keyword evidence="9" id="KW-1185">Reference proteome</keyword>